<dbReference type="SUPFAM" id="SSF54529">
    <property type="entry name" value="Mitochondrial glycoprotein MAM33-like"/>
    <property type="match status" value="1"/>
</dbReference>
<dbReference type="Proteomes" id="UP000807469">
    <property type="component" value="Unassembled WGS sequence"/>
</dbReference>
<dbReference type="Gene3D" id="3.10.280.10">
    <property type="entry name" value="Mitochondrial glycoprotein"/>
    <property type="match status" value="1"/>
</dbReference>
<dbReference type="AlphaFoldDB" id="A0A9P5Z395"/>
<proteinExistence type="predicted"/>
<accession>A0A9P5Z395</accession>
<evidence type="ECO:0000256" key="1">
    <source>
        <dbReference type="SAM" id="MobiDB-lite"/>
    </source>
</evidence>
<feature type="region of interest" description="Disordered" evidence="1">
    <location>
        <begin position="131"/>
        <end position="150"/>
    </location>
</feature>
<dbReference type="PANTHER" id="PTHR10826">
    <property type="entry name" value="COMPLEMENT COMPONENT 1"/>
    <property type="match status" value="1"/>
</dbReference>
<organism evidence="2 3">
    <name type="scientific">Pholiota conissans</name>
    <dbReference type="NCBI Taxonomy" id="109636"/>
    <lineage>
        <taxon>Eukaryota</taxon>
        <taxon>Fungi</taxon>
        <taxon>Dikarya</taxon>
        <taxon>Basidiomycota</taxon>
        <taxon>Agaricomycotina</taxon>
        <taxon>Agaricomycetes</taxon>
        <taxon>Agaricomycetidae</taxon>
        <taxon>Agaricales</taxon>
        <taxon>Agaricineae</taxon>
        <taxon>Strophariaceae</taxon>
        <taxon>Pholiota</taxon>
    </lineage>
</organism>
<gene>
    <name evidence="2" type="ORF">BDN70DRAFT_878888</name>
</gene>
<dbReference type="EMBL" id="MU155215">
    <property type="protein sequence ID" value="KAF9479309.1"/>
    <property type="molecule type" value="Genomic_DNA"/>
</dbReference>
<protein>
    <submittedName>
        <fullName evidence="2">Mitochondrial glycoprotein</fullName>
    </submittedName>
</protein>
<dbReference type="InterPro" id="IPR036561">
    <property type="entry name" value="MAM33_sf"/>
</dbReference>
<evidence type="ECO:0000313" key="2">
    <source>
        <dbReference type="EMBL" id="KAF9479309.1"/>
    </source>
</evidence>
<evidence type="ECO:0000313" key="3">
    <source>
        <dbReference type="Proteomes" id="UP000807469"/>
    </source>
</evidence>
<dbReference type="InterPro" id="IPR003428">
    <property type="entry name" value="MAM33"/>
</dbReference>
<dbReference type="PANTHER" id="PTHR10826:SF1">
    <property type="entry name" value="COMPLEMENT COMPONENT 1 Q SUBCOMPONENT-BINDING PROTEIN, MITOCHONDRIAL"/>
    <property type="match status" value="1"/>
</dbReference>
<name>A0A9P5Z395_9AGAR</name>
<feature type="compositionally biased region" description="Acidic residues" evidence="1">
    <location>
        <begin position="131"/>
        <end position="148"/>
    </location>
</feature>
<sequence length="269" mass="29391">MSPIAALRTAARVGPARLVAGMRLSAARPSLAAAARFSPATTMTRAFSVSAGRFGSGTTDIALSAKLQEELQYEKSEMAQAGDATPDFLKSFTEQGIWAINDVRGNDEVTLSRKFGDENIRIMFSIADIQQEDDYENEHDAEGEEEDAPPATALPIRASVSITKTTAPGAINVDMICQEGSFSIENISFYDDAKVGTELTAEADWNRRGLYIGPQFDTLDVAVQDAFDAFIAERGINESVAFFIPEYAAYKEQQEYVKWLGKVKSFIDL</sequence>
<comment type="caution">
    <text evidence="2">The sequence shown here is derived from an EMBL/GenBank/DDBJ whole genome shotgun (WGS) entry which is preliminary data.</text>
</comment>
<dbReference type="GO" id="GO:0005759">
    <property type="term" value="C:mitochondrial matrix"/>
    <property type="evidence" value="ECO:0007669"/>
    <property type="project" value="InterPro"/>
</dbReference>
<reference evidence="2" key="1">
    <citation type="submission" date="2020-11" db="EMBL/GenBank/DDBJ databases">
        <authorList>
            <consortium name="DOE Joint Genome Institute"/>
            <person name="Ahrendt S."/>
            <person name="Riley R."/>
            <person name="Andreopoulos W."/>
            <person name="Labutti K."/>
            <person name="Pangilinan J."/>
            <person name="Ruiz-Duenas F.J."/>
            <person name="Barrasa J.M."/>
            <person name="Sanchez-Garcia M."/>
            <person name="Camarero S."/>
            <person name="Miyauchi S."/>
            <person name="Serrano A."/>
            <person name="Linde D."/>
            <person name="Babiker R."/>
            <person name="Drula E."/>
            <person name="Ayuso-Fernandez I."/>
            <person name="Pacheco R."/>
            <person name="Padilla G."/>
            <person name="Ferreira P."/>
            <person name="Barriuso J."/>
            <person name="Kellner H."/>
            <person name="Castanera R."/>
            <person name="Alfaro M."/>
            <person name="Ramirez L."/>
            <person name="Pisabarro A.G."/>
            <person name="Kuo A."/>
            <person name="Tritt A."/>
            <person name="Lipzen A."/>
            <person name="He G."/>
            <person name="Yan M."/>
            <person name="Ng V."/>
            <person name="Cullen D."/>
            <person name="Martin F."/>
            <person name="Rosso M.-N."/>
            <person name="Henrissat B."/>
            <person name="Hibbett D."/>
            <person name="Martinez A.T."/>
            <person name="Grigoriev I.V."/>
        </authorList>
    </citation>
    <scope>NUCLEOTIDE SEQUENCE</scope>
    <source>
        <strain evidence="2">CIRM-BRFM 674</strain>
    </source>
</reference>
<dbReference type="Pfam" id="PF02330">
    <property type="entry name" value="MAM33"/>
    <property type="match status" value="1"/>
</dbReference>
<keyword evidence="3" id="KW-1185">Reference proteome</keyword>
<dbReference type="GO" id="GO:0042256">
    <property type="term" value="P:cytosolic ribosome assembly"/>
    <property type="evidence" value="ECO:0007669"/>
    <property type="project" value="TreeGrafter"/>
</dbReference>
<dbReference type="OrthoDB" id="278212at2759"/>